<dbReference type="SUPFAM" id="SSF53335">
    <property type="entry name" value="S-adenosyl-L-methionine-dependent methyltransferases"/>
    <property type="match status" value="1"/>
</dbReference>
<dbReference type="Gene3D" id="3.40.50.150">
    <property type="entry name" value="Vaccinia Virus protein VP39"/>
    <property type="match status" value="1"/>
</dbReference>
<dbReference type="Proteomes" id="UP000253529">
    <property type="component" value="Unassembled WGS sequence"/>
</dbReference>
<reference evidence="4 5" key="1">
    <citation type="submission" date="2018-06" db="EMBL/GenBank/DDBJ databases">
        <title>Genomic Encyclopedia of Type Strains, Phase IV (KMG-IV): sequencing the most valuable type-strain genomes for metagenomic binning, comparative biology and taxonomic classification.</title>
        <authorList>
            <person name="Goeker M."/>
        </authorList>
    </citation>
    <scope>NUCLEOTIDE SEQUENCE [LARGE SCALE GENOMIC DNA]</scope>
    <source>
        <strain evidence="4 5">DSM 24875</strain>
    </source>
</reference>
<dbReference type="GO" id="GO:0032259">
    <property type="term" value="P:methylation"/>
    <property type="evidence" value="ECO:0007669"/>
    <property type="project" value="UniProtKB-KW"/>
</dbReference>
<dbReference type="InterPro" id="IPR002935">
    <property type="entry name" value="SAM_O-MeTrfase"/>
</dbReference>
<keyword evidence="3" id="KW-0949">S-adenosyl-L-methionine</keyword>
<evidence type="ECO:0000256" key="3">
    <source>
        <dbReference type="ARBA" id="ARBA00022691"/>
    </source>
</evidence>
<keyword evidence="1 4" id="KW-0489">Methyltransferase</keyword>
<dbReference type="InterPro" id="IPR029063">
    <property type="entry name" value="SAM-dependent_MTases_sf"/>
</dbReference>
<dbReference type="EMBL" id="QNRK01000043">
    <property type="protein sequence ID" value="RBP03568.1"/>
    <property type="molecule type" value="Genomic_DNA"/>
</dbReference>
<dbReference type="RefSeq" id="WP_113892731.1">
    <property type="nucleotide sequence ID" value="NZ_QNRK01000043.1"/>
</dbReference>
<dbReference type="GO" id="GO:0008757">
    <property type="term" value="F:S-adenosylmethionine-dependent methyltransferase activity"/>
    <property type="evidence" value="ECO:0007669"/>
    <property type="project" value="TreeGrafter"/>
</dbReference>
<name>A0A366EMF1_9HYPH</name>
<accession>A0A366EMF1</accession>
<dbReference type="AlphaFoldDB" id="A0A366EMF1"/>
<evidence type="ECO:0000256" key="2">
    <source>
        <dbReference type="ARBA" id="ARBA00022679"/>
    </source>
</evidence>
<comment type="caution">
    <text evidence="4">The sequence shown here is derived from an EMBL/GenBank/DDBJ whole genome shotgun (WGS) entry which is preliminary data.</text>
</comment>
<dbReference type="PANTHER" id="PTHR10509">
    <property type="entry name" value="O-METHYLTRANSFERASE-RELATED"/>
    <property type="match status" value="1"/>
</dbReference>
<dbReference type="PANTHER" id="PTHR10509:SF14">
    <property type="entry name" value="CAFFEOYL-COA O-METHYLTRANSFERASE 3-RELATED"/>
    <property type="match status" value="1"/>
</dbReference>
<proteinExistence type="predicted"/>
<organism evidence="4 5">
    <name type="scientific">Roseiarcus fermentans</name>
    <dbReference type="NCBI Taxonomy" id="1473586"/>
    <lineage>
        <taxon>Bacteria</taxon>
        <taxon>Pseudomonadati</taxon>
        <taxon>Pseudomonadota</taxon>
        <taxon>Alphaproteobacteria</taxon>
        <taxon>Hyphomicrobiales</taxon>
        <taxon>Roseiarcaceae</taxon>
        <taxon>Roseiarcus</taxon>
    </lineage>
</organism>
<dbReference type="InterPro" id="IPR050362">
    <property type="entry name" value="Cation-dep_OMT"/>
</dbReference>
<evidence type="ECO:0000313" key="4">
    <source>
        <dbReference type="EMBL" id="RBP03568.1"/>
    </source>
</evidence>
<sequence>MTRDKWEAVDDYLEQAIGGQDEALSAALAASAAAGLPPIEVSAAHGKMLHLLARIAGARTALEIGALGGYSTIWIARALAPGGRLVTLEADATHAEIARKNVARAGLADTVEVRVGAALDSLPTLEAEGLAPFDFVFIDADKENNADYLAWALRLSRPGTTIVVDNVVRAGRVLDAATQDRQIRGVQRMFEVLKAEPRLSATAVQTVGAKGWDGFVLAVVA</sequence>
<gene>
    <name evidence="4" type="ORF">DFR50_14354</name>
</gene>
<evidence type="ECO:0000313" key="5">
    <source>
        <dbReference type="Proteomes" id="UP000253529"/>
    </source>
</evidence>
<dbReference type="GO" id="GO:0008171">
    <property type="term" value="F:O-methyltransferase activity"/>
    <property type="evidence" value="ECO:0007669"/>
    <property type="project" value="InterPro"/>
</dbReference>
<evidence type="ECO:0000256" key="1">
    <source>
        <dbReference type="ARBA" id="ARBA00022603"/>
    </source>
</evidence>
<keyword evidence="5" id="KW-1185">Reference proteome</keyword>
<keyword evidence="2 4" id="KW-0808">Transferase</keyword>
<dbReference type="Pfam" id="PF01596">
    <property type="entry name" value="Methyltransf_3"/>
    <property type="match status" value="1"/>
</dbReference>
<dbReference type="PROSITE" id="PS51682">
    <property type="entry name" value="SAM_OMT_I"/>
    <property type="match status" value="1"/>
</dbReference>
<protein>
    <submittedName>
        <fullName evidence="4">Putative O-methyltransferase YrrM</fullName>
    </submittedName>
</protein>
<dbReference type="OrthoDB" id="9799672at2"/>